<organism evidence="2 3">
    <name type="scientific">Octopus sinensis</name>
    <name type="common">East Asian common octopus</name>
    <dbReference type="NCBI Taxonomy" id="2607531"/>
    <lineage>
        <taxon>Eukaryota</taxon>
        <taxon>Metazoa</taxon>
        <taxon>Spiralia</taxon>
        <taxon>Lophotrochozoa</taxon>
        <taxon>Mollusca</taxon>
        <taxon>Cephalopoda</taxon>
        <taxon>Coleoidea</taxon>
        <taxon>Octopodiformes</taxon>
        <taxon>Octopoda</taxon>
        <taxon>Incirrata</taxon>
        <taxon>Octopodidae</taxon>
        <taxon>Octopus</taxon>
    </lineage>
</organism>
<dbReference type="InterPro" id="IPR043502">
    <property type="entry name" value="DNA/RNA_pol_sf"/>
</dbReference>
<dbReference type="PANTHER" id="PTHR47027:SF23">
    <property type="entry name" value="REVERSE TRANSCRIPTASE DOMAIN-CONTAINING PROTEIN"/>
    <property type="match status" value="1"/>
</dbReference>
<keyword evidence="2" id="KW-1185">Reference proteome</keyword>
<dbReference type="KEGG" id="osn:115229553"/>
<sequence>MSKAFDCVRRDLLIGVLESFLEVDEVRMIQLLLAKTELLFVLGQSLPGGSKRMSTRLKEIFSPLLFVIYLEAALRDLRIFYNDSITEIVYADDVDFASDNIDDLIHLLNNFPRMLNKWFLIINTSKTEVTEIKRMDTRIGETWWNVKKLGSLLGDSEDISRRKMLAPAALTVLTSKIYEIKRSEVCKMIFRQVKSLRTVKSSKL</sequence>
<accession>A0A6P7U2K7</accession>
<reference evidence="3" key="1">
    <citation type="submission" date="2025-08" db="UniProtKB">
        <authorList>
            <consortium name="RefSeq"/>
        </authorList>
    </citation>
    <scope>IDENTIFICATION</scope>
</reference>
<proteinExistence type="predicted"/>
<evidence type="ECO:0000313" key="3">
    <source>
        <dbReference type="RefSeq" id="XP_029655747.1"/>
    </source>
</evidence>
<protein>
    <submittedName>
        <fullName evidence="3">Uncharacterized protein LOC115229553</fullName>
    </submittedName>
</protein>
<dbReference type="RefSeq" id="XP_029655747.1">
    <property type="nucleotide sequence ID" value="XM_029799887.1"/>
</dbReference>
<dbReference type="AlphaFoldDB" id="A0A6P7U2K7"/>
<dbReference type="PANTHER" id="PTHR47027">
    <property type="entry name" value="REVERSE TRANSCRIPTASE DOMAIN-CONTAINING PROTEIN"/>
    <property type="match status" value="1"/>
</dbReference>
<gene>
    <name evidence="3" type="primary">LOC115229553</name>
</gene>
<feature type="domain" description="Reverse transcriptase" evidence="1">
    <location>
        <begin position="1"/>
        <end position="143"/>
    </location>
</feature>
<dbReference type="PROSITE" id="PS50878">
    <property type="entry name" value="RT_POL"/>
    <property type="match status" value="1"/>
</dbReference>
<dbReference type="InterPro" id="IPR000477">
    <property type="entry name" value="RT_dom"/>
</dbReference>
<evidence type="ECO:0000313" key="2">
    <source>
        <dbReference type="Proteomes" id="UP000515154"/>
    </source>
</evidence>
<dbReference type="Pfam" id="PF00078">
    <property type="entry name" value="RVT_1"/>
    <property type="match status" value="1"/>
</dbReference>
<dbReference type="SUPFAM" id="SSF56672">
    <property type="entry name" value="DNA/RNA polymerases"/>
    <property type="match status" value="1"/>
</dbReference>
<evidence type="ECO:0000259" key="1">
    <source>
        <dbReference type="PROSITE" id="PS50878"/>
    </source>
</evidence>
<dbReference type="Proteomes" id="UP000515154">
    <property type="component" value="Unplaced"/>
</dbReference>
<name>A0A6P7U2K7_9MOLL</name>